<dbReference type="Proteomes" id="UP000289152">
    <property type="component" value="Unassembled WGS sequence"/>
</dbReference>
<evidence type="ECO:0000256" key="1">
    <source>
        <dbReference type="ARBA" id="ARBA00010086"/>
    </source>
</evidence>
<dbReference type="Pfam" id="PF07942">
    <property type="entry name" value="CARME"/>
    <property type="match status" value="1"/>
</dbReference>
<dbReference type="EMBL" id="SDIL01000006">
    <property type="protein sequence ID" value="RXK41707.1"/>
    <property type="molecule type" value="Genomic_DNA"/>
</dbReference>
<evidence type="ECO:0000256" key="6">
    <source>
        <dbReference type="SAM" id="MobiDB-lite"/>
    </source>
</evidence>
<dbReference type="STRING" id="5217.A0A4V1M4V7"/>
<evidence type="ECO:0000256" key="3">
    <source>
        <dbReference type="ARBA" id="ARBA00022603"/>
    </source>
</evidence>
<evidence type="ECO:0000256" key="4">
    <source>
        <dbReference type="ARBA" id="ARBA00022679"/>
    </source>
</evidence>
<dbReference type="Gene3D" id="3.40.50.150">
    <property type="entry name" value="Vaccinia Virus protein VP39"/>
    <property type="match status" value="1"/>
</dbReference>
<dbReference type="InterPro" id="IPR029063">
    <property type="entry name" value="SAM-dependent_MTases_sf"/>
</dbReference>
<dbReference type="GO" id="GO:0032259">
    <property type="term" value="P:methylation"/>
    <property type="evidence" value="ECO:0007669"/>
    <property type="project" value="UniProtKB-KW"/>
</dbReference>
<proteinExistence type="inferred from homology"/>
<keyword evidence="4" id="KW-0808">Transferase</keyword>
<protein>
    <recommendedName>
        <fullName evidence="2">carnosine N-methyltransferase</fullName>
        <ecNumber evidence="2">2.1.1.22</ecNumber>
    </recommendedName>
</protein>
<feature type="compositionally biased region" description="Basic and acidic residues" evidence="6">
    <location>
        <begin position="161"/>
        <end position="178"/>
    </location>
</feature>
<gene>
    <name evidence="7" type="ORF">M231_00942</name>
</gene>
<dbReference type="FunCoup" id="A0A4V1M4V7">
    <property type="interactions" value="184"/>
</dbReference>
<dbReference type="OrthoDB" id="978at2759"/>
<keyword evidence="8" id="KW-1185">Reference proteome</keyword>
<feature type="compositionally biased region" description="Basic and acidic residues" evidence="6">
    <location>
        <begin position="102"/>
        <end position="139"/>
    </location>
</feature>
<reference evidence="7 8" key="1">
    <citation type="submission" date="2016-06" db="EMBL/GenBank/DDBJ databases">
        <title>Evolution of pathogenesis and genome organization in the Tremellales.</title>
        <authorList>
            <person name="Cuomo C."/>
            <person name="Litvintseva A."/>
            <person name="Heitman J."/>
            <person name="Chen Y."/>
            <person name="Sun S."/>
            <person name="Springer D."/>
            <person name="Dromer F."/>
            <person name="Young S."/>
            <person name="Zeng Q."/>
            <person name="Chapman S."/>
            <person name="Gujja S."/>
            <person name="Saif S."/>
            <person name="Birren B."/>
        </authorList>
    </citation>
    <scope>NUCLEOTIDE SEQUENCE [LARGE SCALE GENOMIC DNA]</scope>
    <source>
        <strain evidence="7 8">ATCC 28783</strain>
    </source>
</reference>
<evidence type="ECO:0000313" key="8">
    <source>
        <dbReference type="Proteomes" id="UP000289152"/>
    </source>
</evidence>
<feature type="region of interest" description="Disordered" evidence="6">
    <location>
        <begin position="94"/>
        <end position="178"/>
    </location>
</feature>
<organism evidence="7 8">
    <name type="scientific">Tremella mesenterica</name>
    <name type="common">Jelly fungus</name>
    <dbReference type="NCBI Taxonomy" id="5217"/>
    <lineage>
        <taxon>Eukaryota</taxon>
        <taxon>Fungi</taxon>
        <taxon>Dikarya</taxon>
        <taxon>Basidiomycota</taxon>
        <taxon>Agaricomycotina</taxon>
        <taxon>Tremellomycetes</taxon>
        <taxon>Tremellales</taxon>
        <taxon>Tremellaceae</taxon>
        <taxon>Tremella</taxon>
    </lineage>
</organism>
<dbReference type="AlphaFoldDB" id="A0A4V1M4V7"/>
<dbReference type="VEuPathDB" id="FungiDB:TREMEDRAFT_30233"/>
<accession>A0A4V1M4V7</accession>
<comment type="caution">
    <text evidence="7">The sequence shown here is derived from an EMBL/GenBank/DDBJ whole genome shotgun (WGS) entry which is preliminary data.</text>
</comment>
<dbReference type="PANTHER" id="PTHR12303">
    <property type="entry name" value="CARNOSINE N-METHYLTRANSFERASE"/>
    <property type="match status" value="1"/>
</dbReference>
<evidence type="ECO:0000256" key="5">
    <source>
        <dbReference type="ARBA" id="ARBA00022691"/>
    </source>
</evidence>
<dbReference type="InterPro" id="IPR012901">
    <property type="entry name" value="CARME"/>
</dbReference>
<dbReference type="GO" id="GO:0030735">
    <property type="term" value="F:carnosine N-methyltransferase activity"/>
    <property type="evidence" value="ECO:0007669"/>
    <property type="project" value="UniProtKB-EC"/>
</dbReference>
<evidence type="ECO:0000256" key="2">
    <source>
        <dbReference type="ARBA" id="ARBA00012003"/>
    </source>
</evidence>
<sequence>MSQFDSPEERHHWRSVVNAFDHYMRYHLSANQARRMSFLSLKSEDKILLDSLGYRDKLNAVDEAIRRNAEFIDEMLDDPLFNDFLIQDHEAPFENGAQLYPGDDHNHSQSHSQDHHSHSHDQDQDRHSHSHSHDPDDHAQTSTTHGHTHSHQTDNTTSASKETRLEQRESDSSQDKIRSTLRSLVRDWSAEGAEERRACYDPCLQALQRHYQRLSVVEKNRVKVLVPGCGLGRLALEIAARGFASEGNEFSVYQLLVSNYMLNQVTTPHQHTIYPHVHSWSNHLTTQNHLLRPISIPDVAASDLLSAGNNGPFSLSAGDFEDIYGPKAWENGEQRGSWGAVVTCFFLDCARNVVKYLRIIHELLAEDGIWINIGPLLWHYENSPVTSPEGEGSIELSLDEVKALARKIGFEMNDEKMIPTTYTSIAEGMLEYRYNAAFWTATKCKPPP</sequence>
<evidence type="ECO:0000313" key="7">
    <source>
        <dbReference type="EMBL" id="RXK41707.1"/>
    </source>
</evidence>
<keyword evidence="3" id="KW-0489">Methyltransferase</keyword>
<name>A0A4V1M4V7_TREME</name>
<keyword evidence="5" id="KW-0949">S-adenosyl-L-methionine</keyword>
<comment type="similarity">
    <text evidence="1">Belongs to the carnosine N-methyltransferase family.</text>
</comment>
<dbReference type="SMART" id="SM01296">
    <property type="entry name" value="N2227"/>
    <property type="match status" value="1"/>
</dbReference>
<dbReference type="SUPFAM" id="SSF53335">
    <property type="entry name" value="S-adenosyl-L-methionine-dependent methyltransferases"/>
    <property type="match status" value="1"/>
</dbReference>
<dbReference type="InParanoid" id="A0A4V1M4V7"/>
<dbReference type="EC" id="2.1.1.22" evidence="2"/>
<dbReference type="PANTHER" id="PTHR12303:SF6">
    <property type="entry name" value="CARNOSINE N-METHYLTRANSFERASE"/>
    <property type="match status" value="1"/>
</dbReference>